<dbReference type="Pfam" id="PF00196">
    <property type="entry name" value="GerE"/>
    <property type="match status" value="1"/>
</dbReference>
<evidence type="ECO:0000259" key="7">
    <source>
        <dbReference type="PROSITE" id="PS50043"/>
    </source>
</evidence>
<evidence type="ECO:0000259" key="8">
    <source>
        <dbReference type="PROSITE" id="PS50110"/>
    </source>
</evidence>
<evidence type="ECO:0000313" key="9">
    <source>
        <dbReference type="EMBL" id="KAA9131938.1"/>
    </source>
</evidence>
<comment type="caution">
    <text evidence="9">The sequence shown here is derived from an EMBL/GenBank/DDBJ whole genome shotgun (WGS) entry which is preliminary data.</text>
</comment>
<dbReference type="SMART" id="SM00448">
    <property type="entry name" value="REC"/>
    <property type="match status" value="1"/>
</dbReference>
<dbReference type="Gene3D" id="3.40.50.2300">
    <property type="match status" value="1"/>
</dbReference>
<dbReference type="InterPro" id="IPR011006">
    <property type="entry name" value="CheY-like_superfamily"/>
</dbReference>
<keyword evidence="1 6" id="KW-0597">Phosphoprotein</keyword>
<dbReference type="PROSITE" id="PS50110">
    <property type="entry name" value="RESPONSE_REGULATORY"/>
    <property type="match status" value="1"/>
</dbReference>
<organism evidence="9 10">
    <name type="scientific">Marinihelvus fidelis</name>
    <dbReference type="NCBI Taxonomy" id="2613842"/>
    <lineage>
        <taxon>Bacteria</taxon>
        <taxon>Pseudomonadati</taxon>
        <taxon>Pseudomonadota</taxon>
        <taxon>Gammaproteobacteria</taxon>
        <taxon>Chromatiales</taxon>
        <taxon>Wenzhouxiangellaceae</taxon>
        <taxon>Marinihelvus</taxon>
    </lineage>
</organism>
<dbReference type="CDD" id="cd06170">
    <property type="entry name" value="LuxR_C_like"/>
    <property type="match status" value="1"/>
</dbReference>
<dbReference type="Proteomes" id="UP000325372">
    <property type="component" value="Unassembled WGS sequence"/>
</dbReference>
<sequence>MDCIHRDHYKGRITMIRVLIVDDHELVRAGLRRILEESPEIGDIYEVASGEDAIDFNREHRPDVILLDLGLPGMSAFEATRRLVHARRSVRVIILATHAKSPYPTRMLDEGARGYLTKDCDAAELMEAIHSVCANTTYIGAEAAKQLALSILPGTAESPFDGLSTREMEVMLKLTEGDRVPDIASKLCLSPKTIATYKYRIYDKLGTRSEVDLLRMAMRYGLLEAS</sequence>
<keyword evidence="3" id="KW-0805">Transcription regulation</keyword>
<dbReference type="AlphaFoldDB" id="A0A5N0TB92"/>
<dbReference type="GO" id="GO:0003677">
    <property type="term" value="F:DNA binding"/>
    <property type="evidence" value="ECO:0007669"/>
    <property type="project" value="UniProtKB-KW"/>
</dbReference>
<dbReference type="GO" id="GO:0006355">
    <property type="term" value="P:regulation of DNA-templated transcription"/>
    <property type="evidence" value="ECO:0007669"/>
    <property type="project" value="InterPro"/>
</dbReference>
<dbReference type="SUPFAM" id="SSF46894">
    <property type="entry name" value="C-terminal effector domain of the bipartite response regulators"/>
    <property type="match status" value="1"/>
</dbReference>
<dbReference type="Pfam" id="PF00072">
    <property type="entry name" value="Response_reg"/>
    <property type="match status" value="1"/>
</dbReference>
<evidence type="ECO:0000256" key="5">
    <source>
        <dbReference type="ARBA" id="ARBA00023163"/>
    </source>
</evidence>
<dbReference type="GO" id="GO:0000160">
    <property type="term" value="P:phosphorelay signal transduction system"/>
    <property type="evidence" value="ECO:0007669"/>
    <property type="project" value="UniProtKB-KW"/>
</dbReference>
<dbReference type="PROSITE" id="PS00622">
    <property type="entry name" value="HTH_LUXR_1"/>
    <property type="match status" value="1"/>
</dbReference>
<evidence type="ECO:0000256" key="2">
    <source>
        <dbReference type="ARBA" id="ARBA00023012"/>
    </source>
</evidence>
<dbReference type="SUPFAM" id="SSF52172">
    <property type="entry name" value="CheY-like"/>
    <property type="match status" value="1"/>
</dbReference>
<dbReference type="SMART" id="SM00421">
    <property type="entry name" value="HTH_LUXR"/>
    <property type="match status" value="1"/>
</dbReference>
<evidence type="ECO:0000256" key="3">
    <source>
        <dbReference type="ARBA" id="ARBA00023015"/>
    </source>
</evidence>
<feature type="domain" description="HTH luxR-type" evidence="7">
    <location>
        <begin position="156"/>
        <end position="221"/>
    </location>
</feature>
<dbReference type="InterPro" id="IPR000792">
    <property type="entry name" value="Tscrpt_reg_LuxR_C"/>
</dbReference>
<evidence type="ECO:0000256" key="1">
    <source>
        <dbReference type="ARBA" id="ARBA00022553"/>
    </source>
</evidence>
<gene>
    <name evidence="9" type="ORF">F3N42_07120</name>
</gene>
<dbReference type="InterPro" id="IPR001789">
    <property type="entry name" value="Sig_transdc_resp-reg_receiver"/>
</dbReference>
<evidence type="ECO:0000256" key="4">
    <source>
        <dbReference type="ARBA" id="ARBA00023125"/>
    </source>
</evidence>
<evidence type="ECO:0000256" key="6">
    <source>
        <dbReference type="PROSITE-ProRule" id="PRU00169"/>
    </source>
</evidence>
<keyword evidence="5" id="KW-0804">Transcription</keyword>
<keyword evidence="4" id="KW-0238">DNA-binding</keyword>
<proteinExistence type="predicted"/>
<keyword evidence="10" id="KW-1185">Reference proteome</keyword>
<dbReference type="InterPro" id="IPR039420">
    <property type="entry name" value="WalR-like"/>
</dbReference>
<dbReference type="InterPro" id="IPR016032">
    <property type="entry name" value="Sig_transdc_resp-reg_C-effctor"/>
</dbReference>
<feature type="domain" description="Response regulatory" evidence="8">
    <location>
        <begin position="17"/>
        <end position="133"/>
    </location>
</feature>
<feature type="modified residue" description="4-aspartylphosphate" evidence="6">
    <location>
        <position position="68"/>
    </location>
</feature>
<protein>
    <submittedName>
        <fullName evidence="9">Response regulator</fullName>
    </submittedName>
</protein>
<dbReference type="EMBL" id="VYXP01000004">
    <property type="protein sequence ID" value="KAA9131938.1"/>
    <property type="molecule type" value="Genomic_DNA"/>
</dbReference>
<dbReference type="PROSITE" id="PS50043">
    <property type="entry name" value="HTH_LUXR_2"/>
    <property type="match status" value="1"/>
</dbReference>
<dbReference type="CDD" id="cd17535">
    <property type="entry name" value="REC_NarL-like"/>
    <property type="match status" value="1"/>
</dbReference>
<reference evidence="9 10" key="1">
    <citation type="submission" date="2019-09" db="EMBL/GenBank/DDBJ databases">
        <title>Wenzhouxiangella sp. Genome sequencing and assembly.</title>
        <authorList>
            <person name="Zhang R."/>
        </authorList>
    </citation>
    <scope>NUCLEOTIDE SEQUENCE [LARGE SCALE GENOMIC DNA]</scope>
    <source>
        <strain evidence="9 10">W260</strain>
    </source>
</reference>
<keyword evidence="2" id="KW-0902">Two-component regulatory system</keyword>
<dbReference type="PANTHER" id="PTHR43214:SF3">
    <property type="entry name" value="RESPONSE REGULATOR UVRY"/>
    <property type="match status" value="1"/>
</dbReference>
<dbReference type="PRINTS" id="PR00038">
    <property type="entry name" value="HTHLUXR"/>
</dbReference>
<name>A0A5N0TB92_9GAMM</name>
<evidence type="ECO:0000313" key="10">
    <source>
        <dbReference type="Proteomes" id="UP000325372"/>
    </source>
</evidence>
<dbReference type="InterPro" id="IPR058245">
    <property type="entry name" value="NreC/VraR/RcsB-like_REC"/>
</dbReference>
<accession>A0A5N0TB92</accession>
<dbReference type="PANTHER" id="PTHR43214">
    <property type="entry name" value="TWO-COMPONENT RESPONSE REGULATOR"/>
    <property type="match status" value="1"/>
</dbReference>